<gene>
    <name evidence="6" type="primary">LOC103583495</name>
</gene>
<dbReference type="InterPro" id="IPR043444">
    <property type="entry name" value="TESPA1-like"/>
</dbReference>
<organism evidence="5 6">
    <name type="scientific">Galeopterus variegatus</name>
    <name type="common">Malayan flying lemur</name>
    <name type="synonym">Cynocephalus variegatus</name>
    <dbReference type="NCBI Taxonomy" id="482537"/>
    <lineage>
        <taxon>Eukaryota</taxon>
        <taxon>Metazoa</taxon>
        <taxon>Chordata</taxon>
        <taxon>Craniata</taxon>
        <taxon>Vertebrata</taxon>
        <taxon>Euteleostomi</taxon>
        <taxon>Mammalia</taxon>
        <taxon>Eutheria</taxon>
        <taxon>Euarchontoglires</taxon>
        <taxon>Dermoptera</taxon>
        <taxon>Cynocephalidae</taxon>
        <taxon>Galeopterus</taxon>
    </lineage>
</organism>
<evidence type="ECO:0000259" key="4">
    <source>
        <dbReference type="Pfam" id="PF14723"/>
    </source>
</evidence>
<keyword evidence="5" id="KW-1185">Reference proteome</keyword>
<sequence length="177" mass="19920">MRGTDLAAAPYSTQKSSVLPPFQELQVMRWSLNLFRTQIMDLELAMLHQQTMVYHHMTEEERYEVDQLQSLRNSVRMELQDLEQQLEERLLGLEEQLHAGRGSSPFRSSALVGMYGITELMQERSYLKSQLGLGFGEMGFETPPGESSESVFSQATSESSSVCSGPSHANRRTGVPS</sequence>
<feature type="domain" description="Sperm-specific antigen 2 C-terminal" evidence="4">
    <location>
        <begin position="1"/>
        <end position="97"/>
    </location>
</feature>
<protein>
    <submittedName>
        <fullName evidence="6">Sperm-specific antigen 2 homolog</fullName>
    </submittedName>
</protein>
<dbReference type="PANTHER" id="PTHR17469:SF11">
    <property type="entry name" value="PROTEIN ITPRID2"/>
    <property type="match status" value="1"/>
</dbReference>
<evidence type="ECO:0000313" key="6">
    <source>
        <dbReference type="RefSeq" id="XP_008563013.1"/>
    </source>
</evidence>
<dbReference type="Pfam" id="PF14723">
    <property type="entry name" value="SSFA2_C"/>
    <property type="match status" value="1"/>
</dbReference>
<evidence type="ECO:0000256" key="1">
    <source>
        <dbReference type="ARBA" id="ARBA00023054"/>
    </source>
</evidence>
<dbReference type="Proteomes" id="UP000694923">
    <property type="component" value="Unplaced"/>
</dbReference>
<feature type="coiled-coil region" evidence="2">
    <location>
        <begin position="65"/>
        <end position="96"/>
    </location>
</feature>
<dbReference type="PANTHER" id="PTHR17469">
    <property type="entry name" value="SPERM SPECIFIC ANTIGEN 2-RELATED"/>
    <property type="match status" value="1"/>
</dbReference>
<dbReference type="RefSeq" id="XP_008563013.1">
    <property type="nucleotide sequence ID" value="XM_008564791.1"/>
</dbReference>
<evidence type="ECO:0000256" key="3">
    <source>
        <dbReference type="SAM" id="MobiDB-lite"/>
    </source>
</evidence>
<name>A0ABM0Q3S2_GALVR</name>
<proteinExistence type="predicted"/>
<reference evidence="6" key="1">
    <citation type="submission" date="2025-08" db="UniProtKB">
        <authorList>
            <consortium name="RefSeq"/>
        </authorList>
    </citation>
    <scope>IDENTIFICATION</scope>
</reference>
<evidence type="ECO:0000313" key="5">
    <source>
        <dbReference type="Proteomes" id="UP000694923"/>
    </source>
</evidence>
<accession>A0ABM0Q3S2</accession>
<dbReference type="GeneID" id="103583495"/>
<feature type="non-terminal residue" evidence="6">
    <location>
        <position position="177"/>
    </location>
</feature>
<feature type="compositionally biased region" description="Polar residues" evidence="3">
    <location>
        <begin position="145"/>
        <end position="164"/>
    </location>
</feature>
<feature type="region of interest" description="Disordered" evidence="3">
    <location>
        <begin position="138"/>
        <end position="177"/>
    </location>
</feature>
<evidence type="ECO:0000256" key="2">
    <source>
        <dbReference type="SAM" id="Coils"/>
    </source>
</evidence>
<dbReference type="InterPro" id="IPR029326">
    <property type="entry name" value="SSFA2_C"/>
</dbReference>
<keyword evidence="1 2" id="KW-0175">Coiled coil</keyword>